<evidence type="ECO:0000256" key="1">
    <source>
        <dbReference type="SAM" id="MobiDB-lite"/>
    </source>
</evidence>
<feature type="compositionally biased region" description="Basic and acidic residues" evidence="1">
    <location>
        <begin position="44"/>
        <end position="62"/>
    </location>
</feature>
<dbReference type="Proteomes" id="UP001604336">
    <property type="component" value="Unassembled WGS sequence"/>
</dbReference>
<keyword evidence="3" id="KW-1185">Reference proteome</keyword>
<evidence type="ECO:0000313" key="3">
    <source>
        <dbReference type="Proteomes" id="UP001604336"/>
    </source>
</evidence>
<comment type="caution">
    <text evidence="2">The sequence shown here is derived from an EMBL/GenBank/DDBJ whole genome shotgun (WGS) entry which is preliminary data.</text>
</comment>
<dbReference type="EMBL" id="JBFOLK010000007">
    <property type="protein sequence ID" value="KAL2497098.1"/>
    <property type="molecule type" value="Genomic_DNA"/>
</dbReference>
<protein>
    <submittedName>
        <fullName evidence="2">G-box-binding factor 4-like</fullName>
    </submittedName>
</protein>
<reference evidence="3" key="1">
    <citation type="submission" date="2024-07" db="EMBL/GenBank/DDBJ databases">
        <title>Two chromosome-level genome assemblies of Korean endemic species Abeliophyllum distichum and Forsythia ovata (Oleaceae).</title>
        <authorList>
            <person name="Jang H."/>
        </authorList>
    </citation>
    <scope>NUCLEOTIDE SEQUENCE [LARGE SCALE GENOMIC DNA]</scope>
</reference>
<organism evidence="2 3">
    <name type="scientific">Abeliophyllum distichum</name>
    <dbReference type="NCBI Taxonomy" id="126358"/>
    <lineage>
        <taxon>Eukaryota</taxon>
        <taxon>Viridiplantae</taxon>
        <taxon>Streptophyta</taxon>
        <taxon>Embryophyta</taxon>
        <taxon>Tracheophyta</taxon>
        <taxon>Spermatophyta</taxon>
        <taxon>Magnoliopsida</taxon>
        <taxon>eudicotyledons</taxon>
        <taxon>Gunneridae</taxon>
        <taxon>Pentapetalae</taxon>
        <taxon>asterids</taxon>
        <taxon>lamiids</taxon>
        <taxon>Lamiales</taxon>
        <taxon>Oleaceae</taxon>
        <taxon>Forsythieae</taxon>
        <taxon>Abeliophyllum</taxon>
    </lineage>
</organism>
<sequence>MASLKLMMASSATENSKLLNSVRENFSSDTVMVDTTVGAVDAIKSGERTDPESSRPPSRKELGDVFGKIEAGKRRQQQWLENKMMTLDDFLARQWAMEENVVEVEEREIERFYAFDNSPVGMVLQVGVHFRVPSQVVGMGVPVGMDVGARLGGPSLVVEIGVWVGMDVGGPPPVVGMGIPIGMDVRRPSLVVGIRVHVGVDVGGP</sequence>
<evidence type="ECO:0000313" key="2">
    <source>
        <dbReference type="EMBL" id="KAL2497098.1"/>
    </source>
</evidence>
<name>A0ABD1S9M6_9LAMI</name>
<dbReference type="AlphaFoldDB" id="A0ABD1S9M6"/>
<feature type="region of interest" description="Disordered" evidence="1">
    <location>
        <begin position="42"/>
        <end position="62"/>
    </location>
</feature>
<accession>A0ABD1S9M6</accession>
<proteinExistence type="predicted"/>
<gene>
    <name evidence="2" type="ORF">Adt_22648</name>
</gene>